<proteinExistence type="predicted"/>
<protein>
    <submittedName>
        <fullName evidence="1">Uncharacterized protein</fullName>
    </submittedName>
</protein>
<accession>A0A444FPK4</accession>
<dbReference type="Proteomes" id="UP000287651">
    <property type="component" value="Unassembled WGS sequence"/>
</dbReference>
<feature type="non-terminal residue" evidence="1">
    <location>
        <position position="1"/>
    </location>
</feature>
<organism evidence="1 2">
    <name type="scientific">Ensete ventricosum</name>
    <name type="common">Abyssinian banana</name>
    <name type="synonym">Musa ensete</name>
    <dbReference type="NCBI Taxonomy" id="4639"/>
    <lineage>
        <taxon>Eukaryota</taxon>
        <taxon>Viridiplantae</taxon>
        <taxon>Streptophyta</taxon>
        <taxon>Embryophyta</taxon>
        <taxon>Tracheophyta</taxon>
        <taxon>Spermatophyta</taxon>
        <taxon>Magnoliopsida</taxon>
        <taxon>Liliopsida</taxon>
        <taxon>Zingiberales</taxon>
        <taxon>Musaceae</taxon>
        <taxon>Ensete</taxon>
    </lineage>
</organism>
<name>A0A444FPK4_ENSVE</name>
<evidence type="ECO:0000313" key="1">
    <source>
        <dbReference type="EMBL" id="RRT77568.1"/>
    </source>
</evidence>
<gene>
    <name evidence="1" type="ORF">B296_00005643</name>
</gene>
<reference evidence="2" key="1">
    <citation type="journal article" date="2014" name="Agronomy (Basel)">
        <title>A Draft Genome Sequence for Ensete ventricosum, the Drought-Tolerant Tree Against Hunger.</title>
        <authorList>
            <person name="Harrison J."/>
            <person name="Moore K.A."/>
            <person name="Paszkiewicz K."/>
            <person name="Jones T."/>
            <person name="Grant M."/>
            <person name="Ambacheew D."/>
            <person name="Muzemil S."/>
            <person name="Studholme D.J."/>
        </authorList>
    </citation>
    <scope>NUCLEOTIDE SEQUENCE [LARGE SCALE GENOMIC DNA]</scope>
</reference>
<dbReference type="EMBL" id="AMZH03001898">
    <property type="protein sequence ID" value="RRT77568.1"/>
    <property type="molecule type" value="Genomic_DNA"/>
</dbReference>
<sequence>KKHDLNPTAFGNGPLHLGTLKSSKATVAVTDLGFLSHAESKISRPRTWGFEPPLISVSKGKTCTLFEISDS</sequence>
<comment type="caution">
    <text evidence="1">The sequence shown here is derived from an EMBL/GenBank/DDBJ whole genome shotgun (WGS) entry which is preliminary data.</text>
</comment>
<evidence type="ECO:0000313" key="2">
    <source>
        <dbReference type="Proteomes" id="UP000287651"/>
    </source>
</evidence>
<dbReference type="AlphaFoldDB" id="A0A444FPK4"/>